<keyword evidence="2" id="KW-1185">Reference proteome</keyword>
<reference evidence="1" key="1">
    <citation type="journal article" date="2016" name="Genome Announc.">
        <title>Draft genomes of two strains of Paenibacillus glucanolyticus with capability to degrade lignocellulose.</title>
        <authorList>
            <person name="Mathews S.L."/>
            <person name="Pawlak J."/>
            <person name="Grunden A.M."/>
        </authorList>
    </citation>
    <scope>NUCLEOTIDE SEQUENCE [LARGE SCALE GENOMIC DNA]</scope>
    <source>
        <strain evidence="1">SLM1</strain>
    </source>
</reference>
<dbReference type="OrthoDB" id="2664949at2"/>
<dbReference type="Proteomes" id="UP000076796">
    <property type="component" value="Unassembled WGS sequence"/>
</dbReference>
<evidence type="ECO:0000313" key="1">
    <source>
        <dbReference type="EMBL" id="KZS45567.1"/>
    </source>
</evidence>
<name>A0A163HN76_9BACL</name>
<sequence length="122" mass="14518">MITNYMRKGYGKVTSRGILFKGNYYTCTKAIREQWFKKAALEKEWKVRIISIIEFAEVIYIVDGEGETELCYLINLRNDIYSDIKLQRYFQSIQKLKALRKAIDDGKKYSNRNKKKVLTWKS</sequence>
<protein>
    <submittedName>
        <fullName evidence="1">Uncharacterized protein</fullName>
    </submittedName>
</protein>
<dbReference type="RefSeq" id="WP_063477847.1">
    <property type="nucleotide sequence ID" value="NZ_CP147845.1"/>
</dbReference>
<organism evidence="1 2">
    <name type="scientific">Paenibacillus glucanolyticus</name>
    <dbReference type="NCBI Taxonomy" id="59843"/>
    <lineage>
        <taxon>Bacteria</taxon>
        <taxon>Bacillati</taxon>
        <taxon>Bacillota</taxon>
        <taxon>Bacilli</taxon>
        <taxon>Bacillales</taxon>
        <taxon>Paenibacillaceae</taxon>
        <taxon>Paenibacillus</taxon>
    </lineage>
</organism>
<proteinExistence type="predicted"/>
<dbReference type="GeneID" id="97553144"/>
<dbReference type="EMBL" id="LWMH01000001">
    <property type="protein sequence ID" value="KZS45567.1"/>
    <property type="molecule type" value="Genomic_DNA"/>
</dbReference>
<accession>A0A163HN76</accession>
<comment type="caution">
    <text evidence="1">The sequence shown here is derived from an EMBL/GenBank/DDBJ whole genome shotgun (WGS) entry which is preliminary data.</text>
</comment>
<dbReference type="AlphaFoldDB" id="A0A163HN76"/>
<evidence type="ECO:0000313" key="2">
    <source>
        <dbReference type="Proteomes" id="UP000076796"/>
    </source>
</evidence>
<gene>
    <name evidence="1" type="ORF">AWU65_06340</name>
</gene>